<dbReference type="STRING" id="1296565.SAMN05660657_05091"/>
<evidence type="ECO:0000259" key="3">
    <source>
        <dbReference type="PROSITE" id="PS51186"/>
    </source>
</evidence>
<organism evidence="4 5">
    <name type="scientific">Geodermatophilus amargosae</name>
    <dbReference type="NCBI Taxonomy" id="1296565"/>
    <lineage>
        <taxon>Bacteria</taxon>
        <taxon>Bacillati</taxon>
        <taxon>Actinomycetota</taxon>
        <taxon>Actinomycetes</taxon>
        <taxon>Geodermatophilales</taxon>
        <taxon>Geodermatophilaceae</taxon>
        <taxon>Geodermatophilus</taxon>
    </lineage>
</organism>
<dbReference type="Gene3D" id="3.40.630.30">
    <property type="match status" value="1"/>
</dbReference>
<dbReference type="InterPro" id="IPR036263">
    <property type="entry name" value="Chorismate_II_sf"/>
</dbReference>
<dbReference type="InterPro" id="IPR016181">
    <property type="entry name" value="Acyl_CoA_acyltransferase"/>
</dbReference>
<feature type="domain" description="N-acetyltransferase" evidence="3">
    <location>
        <begin position="108"/>
        <end position="246"/>
    </location>
</feature>
<evidence type="ECO:0000256" key="1">
    <source>
        <dbReference type="ARBA" id="ARBA00023235"/>
    </source>
</evidence>
<dbReference type="InterPro" id="IPR000182">
    <property type="entry name" value="GNAT_dom"/>
</dbReference>
<feature type="domain" description="Chorismate mutase" evidence="2">
    <location>
        <begin position="1"/>
        <end position="91"/>
    </location>
</feature>
<dbReference type="GO" id="GO:0009697">
    <property type="term" value="P:salicylic acid biosynthetic process"/>
    <property type="evidence" value="ECO:0007669"/>
    <property type="project" value="TreeGrafter"/>
</dbReference>
<dbReference type="GO" id="GO:0016747">
    <property type="term" value="F:acyltransferase activity, transferring groups other than amino-acyl groups"/>
    <property type="evidence" value="ECO:0007669"/>
    <property type="project" value="InterPro"/>
</dbReference>
<dbReference type="GO" id="GO:0004106">
    <property type="term" value="F:chorismate mutase activity"/>
    <property type="evidence" value="ECO:0007669"/>
    <property type="project" value="InterPro"/>
</dbReference>
<sequence length="247" mass="25501">MTGPADLASVRAAIDRLDDDVVALLARREELVRAAGRLKADGAAVRAPGRVEQVVARARERATAHGASPEAVERVYRAMIAAFVDLELATAAVADGVVVGPAAPGSAGEVLTLQRAAYVTEAQLYGDPGIPPLTETLEEVAAAVAAGTVLTATVGPRVVGAVRGELAGGVLSVGRLVVAPDRRGRGVGTALLAAVERTPGARRAVLFTGARSAGNLRLYRRAGYREERRERVSAGLELVHLAKDLPG</sequence>
<keyword evidence="1" id="KW-0413">Isomerase</keyword>
<dbReference type="SMART" id="SM00830">
    <property type="entry name" value="CM_2"/>
    <property type="match status" value="1"/>
</dbReference>
<accession>A0A1I7CZP6</accession>
<evidence type="ECO:0000313" key="5">
    <source>
        <dbReference type="Proteomes" id="UP000199546"/>
    </source>
</evidence>
<reference evidence="5" key="1">
    <citation type="submission" date="2016-10" db="EMBL/GenBank/DDBJ databases">
        <authorList>
            <person name="Varghese N."/>
            <person name="Submissions S."/>
        </authorList>
    </citation>
    <scope>NUCLEOTIDE SEQUENCE [LARGE SCALE GENOMIC DNA]</scope>
    <source>
        <strain evidence="5">DSM 46136</strain>
    </source>
</reference>
<evidence type="ECO:0000259" key="2">
    <source>
        <dbReference type="PROSITE" id="PS51168"/>
    </source>
</evidence>
<dbReference type="InterPro" id="IPR051331">
    <property type="entry name" value="Chorismate_mutase-related"/>
</dbReference>
<proteinExistence type="predicted"/>
<keyword evidence="5" id="KW-1185">Reference proteome</keyword>
<dbReference type="PANTHER" id="PTHR38041">
    <property type="entry name" value="CHORISMATE MUTASE"/>
    <property type="match status" value="1"/>
</dbReference>
<dbReference type="PROSITE" id="PS51186">
    <property type="entry name" value="GNAT"/>
    <property type="match status" value="1"/>
</dbReference>
<dbReference type="InterPro" id="IPR036979">
    <property type="entry name" value="CM_dom_sf"/>
</dbReference>
<dbReference type="Proteomes" id="UP000199546">
    <property type="component" value="Unassembled WGS sequence"/>
</dbReference>
<dbReference type="CDD" id="cd04301">
    <property type="entry name" value="NAT_SF"/>
    <property type="match status" value="1"/>
</dbReference>
<dbReference type="Pfam" id="PF13508">
    <property type="entry name" value="Acetyltransf_7"/>
    <property type="match status" value="1"/>
</dbReference>
<evidence type="ECO:0000313" key="4">
    <source>
        <dbReference type="EMBL" id="SFU04883.1"/>
    </source>
</evidence>
<dbReference type="Gene3D" id="1.20.59.10">
    <property type="entry name" value="Chorismate mutase"/>
    <property type="match status" value="1"/>
</dbReference>
<dbReference type="PROSITE" id="PS51168">
    <property type="entry name" value="CHORISMATE_MUT_2"/>
    <property type="match status" value="1"/>
</dbReference>
<protein>
    <submittedName>
        <fullName evidence="4">Chorismate mutase</fullName>
    </submittedName>
</protein>
<dbReference type="GO" id="GO:0046417">
    <property type="term" value="P:chorismate metabolic process"/>
    <property type="evidence" value="ECO:0007669"/>
    <property type="project" value="InterPro"/>
</dbReference>
<dbReference type="InterPro" id="IPR002701">
    <property type="entry name" value="CM_II_prokaryot"/>
</dbReference>
<dbReference type="AlphaFoldDB" id="A0A1I7CZP6"/>
<dbReference type="Pfam" id="PF01817">
    <property type="entry name" value="CM_2"/>
    <property type="match status" value="1"/>
</dbReference>
<dbReference type="EMBL" id="FPBA01000029">
    <property type="protein sequence ID" value="SFU04883.1"/>
    <property type="molecule type" value="Genomic_DNA"/>
</dbReference>
<dbReference type="RefSeq" id="WP_217644921.1">
    <property type="nucleotide sequence ID" value="NZ_FPBA01000029.1"/>
</dbReference>
<gene>
    <name evidence="4" type="ORF">SAMN05660657_05091</name>
</gene>
<name>A0A1I7CZP6_9ACTN</name>
<dbReference type="PANTHER" id="PTHR38041:SF1">
    <property type="entry name" value="CHORISMATE MUTASE"/>
    <property type="match status" value="1"/>
</dbReference>
<dbReference type="SUPFAM" id="SSF48600">
    <property type="entry name" value="Chorismate mutase II"/>
    <property type="match status" value="1"/>
</dbReference>
<dbReference type="SUPFAM" id="SSF55729">
    <property type="entry name" value="Acyl-CoA N-acyltransferases (Nat)"/>
    <property type="match status" value="1"/>
</dbReference>